<dbReference type="InterPro" id="IPR001214">
    <property type="entry name" value="SET_dom"/>
</dbReference>
<dbReference type="InterPro" id="IPR050869">
    <property type="entry name" value="H3K4_H4K5_MeTrfase"/>
</dbReference>
<proteinExistence type="predicted"/>
<evidence type="ECO:0000256" key="3">
    <source>
        <dbReference type="ARBA" id="ARBA00022833"/>
    </source>
</evidence>
<dbReference type="Pfam" id="PF00856">
    <property type="entry name" value="SET"/>
    <property type="match status" value="1"/>
</dbReference>
<evidence type="ECO:0000259" key="5">
    <source>
        <dbReference type="PROSITE" id="PS50865"/>
    </source>
</evidence>
<dbReference type="EMBL" id="CAADRA010005145">
    <property type="protein sequence ID" value="VFT85932.1"/>
    <property type="molecule type" value="Genomic_DNA"/>
</dbReference>
<reference evidence="6" key="2">
    <citation type="submission" date="2019-06" db="EMBL/GenBank/DDBJ databases">
        <title>Genomics analysis of Aphanomyces spp. identifies a new class of oomycete effector associated with host adaptation.</title>
        <authorList>
            <person name="Gaulin E."/>
        </authorList>
    </citation>
    <scope>NUCLEOTIDE SEQUENCE</scope>
    <source>
        <strain evidence="6">CBS 578.67</strain>
    </source>
</reference>
<dbReference type="InterPro" id="IPR046341">
    <property type="entry name" value="SET_dom_sf"/>
</dbReference>
<dbReference type="EMBL" id="VJMH01005124">
    <property type="protein sequence ID" value="KAF0700423.1"/>
    <property type="molecule type" value="Genomic_DNA"/>
</dbReference>
<keyword evidence="2 4" id="KW-0863">Zinc-finger</keyword>
<keyword evidence="3" id="KW-0862">Zinc</keyword>
<gene>
    <name evidence="7" type="primary">Aste57867_9048</name>
    <name evidence="6" type="ORF">As57867_009012</name>
    <name evidence="7" type="ORF">ASTE57867_9048</name>
</gene>
<dbReference type="GO" id="GO:0008270">
    <property type="term" value="F:zinc ion binding"/>
    <property type="evidence" value="ECO:0007669"/>
    <property type="project" value="UniProtKB-KW"/>
</dbReference>
<keyword evidence="8" id="KW-1185">Reference proteome</keyword>
<name>A0A485KM26_9STRA</name>
<dbReference type="Proteomes" id="UP000332933">
    <property type="component" value="Unassembled WGS sequence"/>
</dbReference>
<dbReference type="Gene3D" id="2.170.270.10">
    <property type="entry name" value="SET domain"/>
    <property type="match status" value="1"/>
</dbReference>
<dbReference type="GO" id="GO:0005634">
    <property type="term" value="C:nucleus"/>
    <property type="evidence" value="ECO:0007669"/>
    <property type="project" value="TreeGrafter"/>
</dbReference>
<sequence>MIAACDLPPLRRGAEVIVPAWNCVARVQEHRTDASLLKVERSSATSVETEWVVASRQVVVPVRSSPLPDTSNTLHVHTPITSPNTLGRMLSTSSGAAVGDLVFCTPAFGTTLGHSHLQTHCHMCFSKLRGRVVQCADCQLARYCNRDCMAAHVLLHEIQCPMLPRLPSIVGDKDLLLLVVAVLAMELAMQNPHVVLELTSYVLDDAEEARQYMATTMALHAMLSSSPSIPAWMTPMHIFDVLRAVRFNAHPILVDLHTASLGLGLFPDAAKMINHSCAPNTFPRFNPTTHGLEFRAVTTLAPHALITYSYLDVFGLALLQPTPARQTLLATTFHFECQCCRCLDTTRSTHAALDVDKCLQDLDAAQTAQTWSLVRERAQDLMHHWTETLQLAPDYPLMYVLRAKLMAAAKHEPESSGVAIDYQKTLDRIQRVCGFI</sequence>
<dbReference type="Pfam" id="PF01753">
    <property type="entry name" value="zf-MYND"/>
    <property type="match status" value="1"/>
</dbReference>
<protein>
    <submittedName>
        <fullName evidence="7">Aste57867_9048 protein</fullName>
    </submittedName>
</protein>
<dbReference type="SUPFAM" id="SSF144232">
    <property type="entry name" value="HIT/MYND zinc finger-like"/>
    <property type="match status" value="1"/>
</dbReference>
<dbReference type="Gene3D" id="1.10.220.160">
    <property type="match status" value="1"/>
</dbReference>
<dbReference type="PANTHER" id="PTHR12197:SF251">
    <property type="entry name" value="EG:BACR7C10.4 PROTEIN"/>
    <property type="match status" value="1"/>
</dbReference>
<reference evidence="7 8" key="1">
    <citation type="submission" date="2019-03" db="EMBL/GenBank/DDBJ databases">
        <authorList>
            <person name="Gaulin E."/>
            <person name="Dumas B."/>
        </authorList>
    </citation>
    <scope>NUCLEOTIDE SEQUENCE [LARGE SCALE GENOMIC DNA]</scope>
    <source>
        <strain evidence="7">CBS 568.67</strain>
    </source>
</reference>
<dbReference type="SUPFAM" id="SSF82199">
    <property type="entry name" value="SET domain"/>
    <property type="match status" value="1"/>
</dbReference>
<evidence type="ECO:0000313" key="8">
    <source>
        <dbReference type="Proteomes" id="UP000332933"/>
    </source>
</evidence>
<dbReference type="PANTHER" id="PTHR12197">
    <property type="entry name" value="HISTONE-LYSINE N-METHYLTRANSFERASE SMYD"/>
    <property type="match status" value="1"/>
</dbReference>
<dbReference type="AlphaFoldDB" id="A0A485KM26"/>
<evidence type="ECO:0000256" key="1">
    <source>
        <dbReference type="ARBA" id="ARBA00022723"/>
    </source>
</evidence>
<evidence type="ECO:0000256" key="2">
    <source>
        <dbReference type="ARBA" id="ARBA00022771"/>
    </source>
</evidence>
<keyword evidence="1" id="KW-0479">Metal-binding</keyword>
<evidence type="ECO:0000313" key="6">
    <source>
        <dbReference type="EMBL" id="KAF0700423.1"/>
    </source>
</evidence>
<evidence type="ECO:0000256" key="4">
    <source>
        <dbReference type="PROSITE-ProRule" id="PRU00134"/>
    </source>
</evidence>
<dbReference type="PROSITE" id="PS50865">
    <property type="entry name" value="ZF_MYND_2"/>
    <property type="match status" value="1"/>
</dbReference>
<dbReference type="InterPro" id="IPR002893">
    <property type="entry name" value="Znf_MYND"/>
</dbReference>
<dbReference type="Gene3D" id="6.10.140.2220">
    <property type="match status" value="1"/>
</dbReference>
<evidence type="ECO:0000313" key="7">
    <source>
        <dbReference type="EMBL" id="VFT85932.1"/>
    </source>
</evidence>
<feature type="domain" description="MYND-type" evidence="5">
    <location>
        <begin position="121"/>
        <end position="160"/>
    </location>
</feature>
<accession>A0A485KM26</accession>
<organism evidence="7 8">
    <name type="scientific">Aphanomyces stellatus</name>
    <dbReference type="NCBI Taxonomy" id="120398"/>
    <lineage>
        <taxon>Eukaryota</taxon>
        <taxon>Sar</taxon>
        <taxon>Stramenopiles</taxon>
        <taxon>Oomycota</taxon>
        <taxon>Saprolegniomycetes</taxon>
        <taxon>Saprolegniales</taxon>
        <taxon>Verrucalvaceae</taxon>
        <taxon>Aphanomyces</taxon>
    </lineage>
</organism>
<dbReference type="OrthoDB" id="265717at2759"/>